<comment type="similarity">
    <text evidence="2">Belongs to the major facilitator superfamily. Monocarboxylate porter (TC 2.A.1.13) family.</text>
</comment>
<feature type="transmembrane region" description="Helical" evidence="3">
    <location>
        <begin position="389"/>
        <end position="409"/>
    </location>
</feature>
<feature type="transmembrane region" description="Helical" evidence="3">
    <location>
        <begin position="99"/>
        <end position="120"/>
    </location>
</feature>
<feature type="transmembrane region" description="Helical" evidence="3">
    <location>
        <begin position="74"/>
        <end position="93"/>
    </location>
</feature>
<evidence type="ECO:0000313" key="4">
    <source>
        <dbReference type="EMBL" id="KAL2862542.1"/>
    </source>
</evidence>
<keyword evidence="3" id="KW-0812">Transmembrane</keyword>
<feature type="transmembrane region" description="Helical" evidence="3">
    <location>
        <begin position="280"/>
        <end position="299"/>
    </location>
</feature>
<accession>A0ABR4LGQ2</accession>
<evidence type="ECO:0000256" key="1">
    <source>
        <dbReference type="ARBA" id="ARBA00004141"/>
    </source>
</evidence>
<organism evidence="4 5">
    <name type="scientific">Aspergillus lucknowensis</name>
    <dbReference type="NCBI Taxonomy" id="176173"/>
    <lineage>
        <taxon>Eukaryota</taxon>
        <taxon>Fungi</taxon>
        <taxon>Dikarya</taxon>
        <taxon>Ascomycota</taxon>
        <taxon>Pezizomycotina</taxon>
        <taxon>Eurotiomycetes</taxon>
        <taxon>Eurotiomycetidae</taxon>
        <taxon>Eurotiales</taxon>
        <taxon>Aspergillaceae</taxon>
        <taxon>Aspergillus</taxon>
        <taxon>Aspergillus subgen. Nidulantes</taxon>
    </lineage>
</organism>
<feature type="transmembrane region" description="Helical" evidence="3">
    <location>
        <begin position="41"/>
        <end position="62"/>
    </location>
</feature>
<comment type="subcellular location">
    <subcellularLocation>
        <location evidence="1">Membrane</location>
        <topology evidence="1">Multi-pass membrane protein</topology>
    </subcellularLocation>
</comment>
<dbReference type="Proteomes" id="UP001610432">
    <property type="component" value="Unassembled WGS sequence"/>
</dbReference>
<dbReference type="InterPro" id="IPR050327">
    <property type="entry name" value="Proton-linked_MCT"/>
</dbReference>
<dbReference type="Pfam" id="PF07690">
    <property type="entry name" value="MFS_1"/>
    <property type="match status" value="1"/>
</dbReference>
<feature type="transmembrane region" description="Helical" evidence="3">
    <location>
        <begin position="247"/>
        <end position="268"/>
    </location>
</feature>
<dbReference type="PANTHER" id="PTHR11360:SF156">
    <property type="entry name" value="MONOCARBOXYLATE TRANSPORTER, PUTATIVE (AFU_ORTHOLOGUE AFUA_4G14260)-RELATED"/>
    <property type="match status" value="1"/>
</dbReference>
<feature type="transmembrane region" description="Helical" evidence="3">
    <location>
        <begin position="168"/>
        <end position="189"/>
    </location>
</feature>
<dbReference type="SUPFAM" id="SSF103473">
    <property type="entry name" value="MFS general substrate transporter"/>
    <property type="match status" value="1"/>
</dbReference>
<proteinExistence type="inferred from homology"/>
<protein>
    <submittedName>
        <fullName evidence="4">Major facilitator superfamily domain-containing protein</fullName>
    </submittedName>
</protein>
<feature type="transmembrane region" description="Helical" evidence="3">
    <location>
        <begin position="305"/>
        <end position="326"/>
    </location>
</feature>
<name>A0ABR4LGQ2_9EURO</name>
<reference evidence="4 5" key="1">
    <citation type="submission" date="2024-07" db="EMBL/GenBank/DDBJ databases">
        <title>Section-level genome sequencing and comparative genomics of Aspergillus sections Usti and Cavernicolus.</title>
        <authorList>
            <consortium name="Lawrence Berkeley National Laboratory"/>
            <person name="Nybo J.L."/>
            <person name="Vesth T.C."/>
            <person name="Theobald S."/>
            <person name="Frisvad J.C."/>
            <person name="Larsen T.O."/>
            <person name="Kjaerboelling I."/>
            <person name="Rothschild-Mancinelli K."/>
            <person name="Lyhne E.K."/>
            <person name="Kogle M.E."/>
            <person name="Barry K."/>
            <person name="Clum A."/>
            <person name="Na H."/>
            <person name="Ledsgaard L."/>
            <person name="Lin J."/>
            <person name="Lipzen A."/>
            <person name="Kuo A."/>
            <person name="Riley R."/>
            <person name="Mondo S."/>
            <person name="Labutti K."/>
            <person name="Haridas S."/>
            <person name="Pangalinan J."/>
            <person name="Salamov A.A."/>
            <person name="Simmons B.A."/>
            <person name="Magnuson J.K."/>
            <person name="Chen J."/>
            <person name="Drula E."/>
            <person name="Henrissat B."/>
            <person name="Wiebenga A."/>
            <person name="Lubbers R.J."/>
            <person name="Gomes A.C."/>
            <person name="Macurrencykelacurrency M.R."/>
            <person name="Stajich J."/>
            <person name="Grigoriev I.V."/>
            <person name="Mortensen U.H."/>
            <person name="De Vries R.P."/>
            <person name="Baker S.E."/>
            <person name="Andersen M.R."/>
        </authorList>
    </citation>
    <scope>NUCLEOTIDE SEQUENCE [LARGE SCALE GENOMIC DNA]</scope>
    <source>
        <strain evidence="4 5">CBS 449.75</strain>
    </source>
</reference>
<feature type="transmembrane region" description="Helical" evidence="3">
    <location>
        <begin position="347"/>
        <end position="369"/>
    </location>
</feature>
<dbReference type="RefSeq" id="XP_070881521.1">
    <property type="nucleotide sequence ID" value="XM_071034740.1"/>
</dbReference>
<sequence length="424" mass="45966">MGCVTRTCGLSSTDTTGFAMTYGVFQEHYFNNWELDGDRDITGVIGTTANGVMYLSMPFLFALFTRRWAHRRQLAALSGTAIACASFFLSSYSTTVWHLLVTQGITSALGCALVYSATTLSLGEWYSTGNRALAYGIVLSCKNIVGTGCPFMFRALIDACGSQTTLKVWTAIVGSTSIVAIFLIPTHPSQLSIRTTRARRIPWHFLRHRSIYFYSVAIIFQSSSYGIPQTYLSTYARDVASLSQTSGTLMLALFNAPGIVASSFFGWLSDNKRISLSTQTVSAIPPICSAISTFLFWGFTPQGGIALLIVFSATFGFFAGGYSATWGGMLKQMERESAERNEAIDPGMLYGLLNGVRGIGYASGGFAGMELLNAGTIPVNPRFGYGTSYGPLILFTGVSSLLGGWVVLWREIRRTAPRMTLPAV</sequence>
<dbReference type="InterPro" id="IPR036259">
    <property type="entry name" value="MFS_trans_sf"/>
</dbReference>
<evidence type="ECO:0000256" key="3">
    <source>
        <dbReference type="SAM" id="Phobius"/>
    </source>
</evidence>
<feature type="transmembrane region" description="Helical" evidence="3">
    <location>
        <begin position="210"/>
        <end position="227"/>
    </location>
</feature>
<dbReference type="Gene3D" id="1.20.1250.20">
    <property type="entry name" value="MFS general substrate transporter like domains"/>
    <property type="match status" value="2"/>
</dbReference>
<dbReference type="EMBL" id="JBFXLQ010000066">
    <property type="protein sequence ID" value="KAL2862542.1"/>
    <property type="molecule type" value="Genomic_DNA"/>
</dbReference>
<dbReference type="PANTHER" id="PTHR11360">
    <property type="entry name" value="MONOCARBOXYLATE TRANSPORTER"/>
    <property type="match status" value="1"/>
</dbReference>
<keyword evidence="3" id="KW-0472">Membrane</keyword>
<evidence type="ECO:0000313" key="5">
    <source>
        <dbReference type="Proteomes" id="UP001610432"/>
    </source>
</evidence>
<feature type="transmembrane region" description="Helical" evidence="3">
    <location>
        <begin position="132"/>
        <end position="156"/>
    </location>
</feature>
<keyword evidence="5" id="KW-1185">Reference proteome</keyword>
<gene>
    <name evidence="4" type="ORF">BJX67DRAFT_391203</name>
</gene>
<evidence type="ECO:0000256" key="2">
    <source>
        <dbReference type="ARBA" id="ARBA00006727"/>
    </source>
</evidence>
<dbReference type="GeneID" id="98149812"/>
<comment type="caution">
    <text evidence="4">The sequence shown here is derived from an EMBL/GenBank/DDBJ whole genome shotgun (WGS) entry which is preliminary data.</text>
</comment>
<keyword evidence="3" id="KW-1133">Transmembrane helix</keyword>
<dbReference type="InterPro" id="IPR011701">
    <property type="entry name" value="MFS"/>
</dbReference>